<gene>
    <name evidence="1" type="ordered locus">CAP2UW1_3376</name>
</gene>
<dbReference type="KEGG" id="app:CAP2UW1_3376"/>
<dbReference type="HOGENOM" id="CLU_3245646_0_0_4"/>
<reference evidence="1" key="2">
    <citation type="submission" date="2009-09" db="EMBL/GenBank/DDBJ databases">
        <title>Complete sequence of chromosome of Candidatus Accumulibacter phosphatis clade IIA str. UW-1.</title>
        <authorList>
            <consortium name="US DOE Joint Genome Institute"/>
            <person name="Martin H.G."/>
            <person name="Ivanova N."/>
            <person name="Kunin V."/>
            <person name="Warnecke F."/>
            <person name="Barry K."/>
            <person name="He S."/>
            <person name="Salamov A."/>
            <person name="Szeto E."/>
            <person name="Dalin E."/>
            <person name="Pangilinan J.L."/>
            <person name="Lapidus A."/>
            <person name="Lowry S."/>
            <person name="Kyrpides N.C."/>
            <person name="McMahon K.D."/>
            <person name="Hugenholtz P."/>
        </authorList>
    </citation>
    <scope>NUCLEOTIDE SEQUENCE [LARGE SCALE GENOMIC DNA]</scope>
    <source>
        <strain evidence="1">UW-1</strain>
    </source>
</reference>
<dbReference type="AlphaFoldDB" id="C7RJ28"/>
<organism evidence="1">
    <name type="scientific">Accumulibacter regalis</name>
    <dbReference type="NCBI Taxonomy" id="522306"/>
    <lineage>
        <taxon>Bacteria</taxon>
        <taxon>Pseudomonadati</taxon>
        <taxon>Pseudomonadota</taxon>
        <taxon>Betaproteobacteria</taxon>
        <taxon>Candidatus Accumulibacter</taxon>
    </lineage>
</organism>
<proteinExistence type="predicted"/>
<sequence length="42" mass="4639">MKVLVDYLITGDSDFSEARRLIPQVKIVSVRDFALAVGLDST</sequence>
<reference evidence="1" key="1">
    <citation type="submission" date="2009-08" db="EMBL/GenBank/DDBJ databases">
        <authorList>
            <consortium name="US DOE Joint Genome Institute"/>
            <person name="Lucas S."/>
            <person name="Copeland A."/>
            <person name="Lapidus A."/>
            <person name="Glavina del Rio T."/>
            <person name="Dalin E."/>
            <person name="Tice H."/>
            <person name="Bruce D."/>
            <person name="Barry K."/>
            <person name="Pitluck S."/>
            <person name="Lowry S."/>
            <person name="Larimer F."/>
            <person name="Land M."/>
            <person name="Hauser L."/>
            <person name="Kyrpides N."/>
            <person name="Ivanova N."/>
            <person name="McMahon K.D."/>
            <person name="Hugenholtz P."/>
        </authorList>
    </citation>
    <scope>NUCLEOTIDE SEQUENCE</scope>
    <source>
        <strain evidence="1">UW-1</strain>
    </source>
</reference>
<evidence type="ECO:0000313" key="1">
    <source>
        <dbReference type="EMBL" id="ACV36639.1"/>
    </source>
</evidence>
<dbReference type="STRING" id="522306.CAP2UW1_3376"/>
<dbReference type="EMBL" id="CP001715">
    <property type="protein sequence ID" value="ACV36639.1"/>
    <property type="molecule type" value="Genomic_DNA"/>
</dbReference>
<protein>
    <submittedName>
        <fullName evidence="1">Uncharacterized protein</fullName>
    </submittedName>
</protein>
<name>C7RJ28_ACCRE</name>
<accession>C7RJ28</accession>